<feature type="chain" id="PRO_5043971656" evidence="2">
    <location>
        <begin position="27"/>
        <end position="401"/>
    </location>
</feature>
<sequence length="401" mass="45903">MGQRVGEMLSVGLLIAVFTVLREVRSDPGFNEQAEPSHHVMHIRKLTDSDKLKIELEPVWFHLESAEQKAAGESQQVKRQAKQHAGRPVQVFSTVKHLERYQRKNRHESEEESDPAKREPTESFLKDFWHADVPSDRESSHELAQKSTSLDQQLEDIDLPSCFRQYLNEMYDRNNESVRKLMRCLSQRSEESCLEARRAQRLQPYHDRENRENDSHQALYERKVIRRRKFSDHRDNPPVDAGEEEDLKFEKHYIHSDSDDWGHTFNPAADESDSESGSIDSSSADEGVDRVNDVRTQTEDSEEPERREEQRHDPRNGNGCGGGPRAISKLHSHSLLLQFLHFASTMAHSARMHSSATANLIVMINSRSQIGGPPSISQSPKSAGNFSDVPRRNTINLTNVI</sequence>
<evidence type="ECO:0000313" key="3">
    <source>
        <dbReference type="EnsemblMetazoa" id="AATE001362-PA.1"/>
    </source>
</evidence>
<dbReference type="VEuPathDB" id="VectorBase:AATE001362"/>
<organism evidence="3">
    <name type="scientific">Anopheles atroparvus</name>
    <name type="common">European mosquito</name>
    <dbReference type="NCBI Taxonomy" id="41427"/>
    <lineage>
        <taxon>Eukaryota</taxon>
        <taxon>Metazoa</taxon>
        <taxon>Ecdysozoa</taxon>
        <taxon>Arthropoda</taxon>
        <taxon>Hexapoda</taxon>
        <taxon>Insecta</taxon>
        <taxon>Pterygota</taxon>
        <taxon>Neoptera</taxon>
        <taxon>Endopterygota</taxon>
        <taxon>Diptera</taxon>
        <taxon>Nematocera</taxon>
        <taxon>Culicoidea</taxon>
        <taxon>Culicidae</taxon>
        <taxon>Anophelinae</taxon>
        <taxon>Anopheles</taxon>
    </lineage>
</organism>
<feature type="region of interest" description="Disordered" evidence="1">
    <location>
        <begin position="100"/>
        <end position="123"/>
    </location>
</feature>
<reference evidence="3" key="1">
    <citation type="submission" date="2022-08" db="UniProtKB">
        <authorList>
            <consortium name="EnsemblMetazoa"/>
        </authorList>
    </citation>
    <scope>IDENTIFICATION</scope>
    <source>
        <strain evidence="3">EBRO</strain>
    </source>
</reference>
<feature type="compositionally biased region" description="Basic and acidic residues" evidence="1">
    <location>
        <begin position="287"/>
        <end position="315"/>
    </location>
</feature>
<protein>
    <submittedName>
        <fullName evidence="3">Uncharacterized protein</fullName>
    </submittedName>
</protein>
<feature type="compositionally biased region" description="Basic and acidic residues" evidence="1">
    <location>
        <begin position="114"/>
        <end position="123"/>
    </location>
</feature>
<feature type="region of interest" description="Disordered" evidence="1">
    <location>
        <begin position="258"/>
        <end position="327"/>
    </location>
</feature>
<keyword evidence="2" id="KW-0732">Signal</keyword>
<proteinExistence type="predicted"/>
<feature type="compositionally biased region" description="Low complexity" evidence="1">
    <location>
        <begin position="275"/>
        <end position="285"/>
    </location>
</feature>
<dbReference type="EnsemblMetazoa" id="AATE001362-RA">
    <property type="protein sequence ID" value="AATE001362-PA.1"/>
    <property type="gene ID" value="AATE001362"/>
</dbReference>
<feature type="compositionally biased region" description="Polar residues" evidence="1">
    <location>
        <begin position="371"/>
        <end position="385"/>
    </location>
</feature>
<evidence type="ECO:0000256" key="1">
    <source>
        <dbReference type="SAM" id="MobiDB-lite"/>
    </source>
</evidence>
<evidence type="ECO:0000256" key="2">
    <source>
        <dbReference type="SAM" id="SignalP"/>
    </source>
</evidence>
<dbReference type="AlphaFoldDB" id="A0A182ILE5"/>
<feature type="signal peptide" evidence="2">
    <location>
        <begin position="1"/>
        <end position="26"/>
    </location>
</feature>
<feature type="region of interest" description="Disordered" evidence="1">
    <location>
        <begin position="371"/>
        <end position="390"/>
    </location>
</feature>
<accession>A0A182ILE5</accession>
<name>A0A182ILE5_ANOAO</name>